<dbReference type="Pfam" id="PF07690">
    <property type="entry name" value="MFS_1"/>
    <property type="match status" value="1"/>
</dbReference>
<feature type="domain" description="Major facilitator superfamily (MFS) profile" evidence="7">
    <location>
        <begin position="231"/>
        <end position="435"/>
    </location>
</feature>
<evidence type="ECO:0000256" key="6">
    <source>
        <dbReference type="SAM" id="Phobius"/>
    </source>
</evidence>
<gene>
    <name evidence="8" type="ORF">M0R89_20640</name>
</gene>
<evidence type="ECO:0000313" key="9">
    <source>
        <dbReference type="Proteomes" id="UP000830729"/>
    </source>
</evidence>
<dbReference type="EMBL" id="CP096661">
    <property type="protein sequence ID" value="UPV76878.1"/>
    <property type="molecule type" value="Genomic_DNA"/>
</dbReference>
<dbReference type="GO" id="GO:0022857">
    <property type="term" value="F:transmembrane transporter activity"/>
    <property type="evidence" value="ECO:0007669"/>
    <property type="project" value="InterPro"/>
</dbReference>
<keyword evidence="8" id="KW-0614">Plasmid</keyword>
<keyword evidence="2" id="KW-1003">Cell membrane</keyword>
<feature type="transmembrane region" description="Helical" evidence="6">
    <location>
        <begin position="267"/>
        <end position="288"/>
    </location>
</feature>
<evidence type="ECO:0000256" key="3">
    <source>
        <dbReference type="ARBA" id="ARBA00022692"/>
    </source>
</evidence>
<evidence type="ECO:0000256" key="2">
    <source>
        <dbReference type="ARBA" id="ARBA00022475"/>
    </source>
</evidence>
<dbReference type="GO" id="GO:0005886">
    <property type="term" value="C:plasma membrane"/>
    <property type="evidence" value="ECO:0007669"/>
    <property type="project" value="UniProtKB-SubCell"/>
</dbReference>
<dbReference type="Proteomes" id="UP000830729">
    <property type="component" value="Plasmid unnamed2"/>
</dbReference>
<reference evidence="8 9" key="1">
    <citation type="submission" date="2022-04" db="EMBL/GenBank/DDBJ databases">
        <title>Diverse halophilic archaea isolated from saline environments.</title>
        <authorList>
            <person name="Cui H.-L."/>
        </authorList>
    </citation>
    <scope>NUCLEOTIDE SEQUENCE [LARGE SCALE GENOMIC DNA]</scope>
    <source>
        <strain evidence="8 9">XZYJT49</strain>
        <plasmid evidence="8 9">unnamed2</plasmid>
    </source>
</reference>
<feature type="transmembrane region" description="Helical" evidence="6">
    <location>
        <begin position="145"/>
        <end position="164"/>
    </location>
</feature>
<dbReference type="InterPro" id="IPR020846">
    <property type="entry name" value="MFS_dom"/>
</dbReference>
<evidence type="ECO:0000313" key="8">
    <source>
        <dbReference type="EMBL" id="UPV76878.1"/>
    </source>
</evidence>
<feature type="transmembrane region" description="Helical" evidence="6">
    <location>
        <begin position="325"/>
        <end position="345"/>
    </location>
</feature>
<dbReference type="InterPro" id="IPR036259">
    <property type="entry name" value="MFS_trans_sf"/>
</dbReference>
<evidence type="ECO:0000256" key="1">
    <source>
        <dbReference type="ARBA" id="ARBA00004651"/>
    </source>
</evidence>
<protein>
    <submittedName>
        <fullName evidence="8">MFS transporter</fullName>
    </submittedName>
</protein>
<dbReference type="Gene3D" id="1.20.1250.20">
    <property type="entry name" value="MFS general substrate transporter like domains"/>
    <property type="match status" value="1"/>
</dbReference>
<evidence type="ECO:0000259" key="7">
    <source>
        <dbReference type="PROSITE" id="PS50850"/>
    </source>
</evidence>
<evidence type="ECO:0000256" key="5">
    <source>
        <dbReference type="ARBA" id="ARBA00023136"/>
    </source>
</evidence>
<feature type="transmembrane region" description="Helical" evidence="6">
    <location>
        <begin position="46"/>
        <end position="69"/>
    </location>
</feature>
<feature type="transmembrane region" description="Helical" evidence="6">
    <location>
        <begin position="395"/>
        <end position="413"/>
    </location>
</feature>
<proteinExistence type="predicted"/>
<keyword evidence="4 6" id="KW-1133">Transmembrane helix</keyword>
<geneLocation type="plasmid" evidence="8 9">
    <name>unnamed2</name>
</geneLocation>
<keyword evidence="3 6" id="KW-0812">Transmembrane</keyword>
<feature type="transmembrane region" description="Helical" evidence="6">
    <location>
        <begin position="300"/>
        <end position="319"/>
    </location>
</feature>
<dbReference type="AlphaFoldDB" id="A0A8U0I113"/>
<accession>A0A8U0I113</accession>
<sequence length="435" mass="45374">MSFRSALSHRGFRALWFGQVASRVGDSVHEIALIWVVYEVTGDPTLLSLTFVASFLPTTVLSLPGGAIADRVNRKHLLVGSDVVRGAVVLVIPAVGRGELLVPTILAVALFTGIIDAFDGPARSAIIPQLVPDDDLESANSLKELTFSVSQMFFAGGGAVIAVVGSFDAFYVDAGSFFLSALFVLAIPSERGRPSPDEDQSPKRTFRARLRSVVRETKRDISDSLGYVADHPLLTNLVAFQVGLQFTLAPINVALPVYAPSLPLEGGFAIGLLYSAFFTGMTAGSLLVGRYDGLVHAYRGRLVVGGLPVFGLLLVLAVVRVPTTGVQTAAVLVSLALAGAVFAAVRVPVTTLGQLVVPEERLGRYSSVVGVFSSLAFVVGLGLTGPVVDAFGSRATLLGVGALGILLGGLFVGQPLGQISGEVQTRTASTGESNA</sequence>
<feature type="transmembrane region" description="Helical" evidence="6">
    <location>
        <begin position="365"/>
        <end position="383"/>
    </location>
</feature>
<name>A0A8U0I113_9EURY</name>
<dbReference type="PANTHER" id="PTHR23513:SF6">
    <property type="entry name" value="MAJOR FACILITATOR SUPERFAMILY ASSOCIATED DOMAIN-CONTAINING PROTEIN"/>
    <property type="match status" value="1"/>
</dbReference>
<dbReference type="GeneID" id="72187661"/>
<dbReference type="RefSeq" id="WP_248652911.1">
    <property type="nucleotide sequence ID" value="NZ_CP096661.1"/>
</dbReference>
<evidence type="ECO:0000256" key="4">
    <source>
        <dbReference type="ARBA" id="ARBA00022989"/>
    </source>
</evidence>
<dbReference type="SUPFAM" id="SSF103473">
    <property type="entry name" value="MFS general substrate transporter"/>
    <property type="match status" value="1"/>
</dbReference>
<dbReference type="InterPro" id="IPR011701">
    <property type="entry name" value="MFS"/>
</dbReference>
<dbReference type="PROSITE" id="PS50850">
    <property type="entry name" value="MFS"/>
    <property type="match status" value="1"/>
</dbReference>
<comment type="subcellular location">
    <subcellularLocation>
        <location evidence="1">Cell membrane</location>
        <topology evidence="1">Multi-pass membrane protein</topology>
    </subcellularLocation>
</comment>
<dbReference type="PANTHER" id="PTHR23513">
    <property type="entry name" value="INTEGRAL MEMBRANE EFFLUX PROTEIN-RELATED"/>
    <property type="match status" value="1"/>
</dbReference>
<keyword evidence="9" id="KW-1185">Reference proteome</keyword>
<keyword evidence="5 6" id="KW-0472">Membrane</keyword>
<dbReference type="KEGG" id="halx:M0R89_20640"/>
<dbReference type="CDD" id="cd06173">
    <property type="entry name" value="MFS_MefA_like"/>
    <property type="match status" value="1"/>
</dbReference>
<organism evidence="8 9">
    <name type="scientific">Halorussus limi</name>
    <dbReference type="NCBI Taxonomy" id="2938695"/>
    <lineage>
        <taxon>Archaea</taxon>
        <taxon>Methanobacteriati</taxon>
        <taxon>Methanobacteriota</taxon>
        <taxon>Stenosarchaea group</taxon>
        <taxon>Halobacteria</taxon>
        <taxon>Halobacteriales</taxon>
        <taxon>Haladaptataceae</taxon>
        <taxon>Halorussus</taxon>
    </lineage>
</organism>